<keyword evidence="2 7" id="KW-0812">Transmembrane</keyword>
<accession>A0AA39R6H6</accession>
<evidence type="ECO:0000256" key="4">
    <source>
        <dbReference type="ARBA" id="ARBA00023136"/>
    </source>
</evidence>
<dbReference type="InterPro" id="IPR052337">
    <property type="entry name" value="SAT4-like"/>
</dbReference>
<feature type="transmembrane region" description="Helical" evidence="7">
    <location>
        <begin position="12"/>
        <end position="35"/>
    </location>
</feature>
<proteinExistence type="inferred from homology"/>
<evidence type="ECO:0000256" key="7">
    <source>
        <dbReference type="SAM" id="Phobius"/>
    </source>
</evidence>
<feature type="transmembrane region" description="Helical" evidence="7">
    <location>
        <begin position="224"/>
        <end position="244"/>
    </location>
</feature>
<gene>
    <name evidence="9" type="ORF">JMJ35_003317</name>
</gene>
<organism evidence="9 10">
    <name type="scientific">Cladonia borealis</name>
    <dbReference type="NCBI Taxonomy" id="184061"/>
    <lineage>
        <taxon>Eukaryota</taxon>
        <taxon>Fungi</taxon>
        <taxon>Dikarya</taxon>
        <taxon>Ascomycota</taxon>
        <taxon>Pezizomycotina</taxon>
        <taxon>Lecanoromycetes</taxon>
        <taxon>OSLEUM clade</taxon>
        <taxon>Lecanoromycetidae</taxon>
        <taxon>Lecanorales</taxon>
        <taxon>Lecanorineae</taxon>
        <taxon>Cladoniaceae</taxon>
        <taxon>Cladonia</taxon>
    </lineage>
</organism>
<dbReference type="AlphaFoldDB" id="A0AA39R6H6"/>
<evidence type="ECO:0000256" key="6">
    <source>
        <dbReference type="SAM" id="MobiDB-lite"/>
    </source>
</evidence>
<name>A0AA39R6H6_9LECA</name>
<dbReference type="Pfam" id="PF20684">
    <property type="entry name" value="Fung_rhodopsin"/>
    <property type="match status" value="1"/>
</dbReference>
<feature type="transmembrane region" description="Helical" evidence="7">
    <location>
        <begin position="56"/>
        <end position="75"/>
    </location>
</feature>
<sequence>MLVGDFGKLTPAILLLIIWLVVGIAVIFVAARTAIRCFIFRREDIHDIPTYVASDVCVYLAIAALISMAILYSLITSHMFEIDRVSSGETPPTPGFLQRSDAFLRCQFAIICLFWTSVWAVKVSMLLFYRGLFNRLGWFRMCWWIVLSVVVVTYLACWGTQLASCWPISTYFSLGSCNTPADTKRSNNSLYVTAAVDIFSDILVMTLLLSLLHDLHTDRKQKAAVAAIFSLSFIVIIVAIIRAIEIRASTKHVDPVWLALWSMIEGSVAVVVACLPSFRILLSARVRSRSSYKRRNASSEHSSNQNRSANSGGSVIRMKAIRSGTYLDVESRVRPSTEGVGPPNTVISTSGKTESQEEILPTIPKDRILKRQDMVSTQYLGLASIEADNMLIEQYMTEETI</sequence>
<evidence type="ECO:0000256" key="1">
    <source>
        <dbReference type="ARBA" id="ARBA00004141"/>
    </source>
</evidence>
<feature type="transmembrane region" description="Helical" evidence="7">
    <location>
        <begin position="189"/>
        <end position="212"/>
    </location>
</feature>
<feature type="transmembrane region" description="Helical" evidence="7">
    <location>
        <begin position="108"/>
        <end position="129"/>
    </location>
</feature>
<feature type="compositionally biased region" description="Polar residues" evidence="6">
    <location>
        <begin position="299"/>
        <end position="313"/>
    </location>
</feature>
<feature type="transmembrane region" description="Helical" evidence="7">
    <location>
        <begin position="141"/>
        <end position="169"/>
    </location>
</feature>
<dbReference type="PANTHER" id="PTHR33048:SF162">
    <property type="entry name" value="SATRATOXIN BIOSYNTHESIS SC1 CLUSTER PROTEIN 4"/>
    <property type="match status" value="1"/>
</dbReference>
<reference evidence="9" key="1">
    <citation type="submission" date="2023-03" db="EMBL/GenBank/DDBJ databases">
        <title>Complete genome of Cladonia borealis.</title>
        <authorList>
            <person name="Park H."/>
        </authorList>
    </citation>
    <scope>NUCLEOTIDE SEQUENCE</scope>
    <source>
        <strain evidence="9">ANT050790</strain>
    </source>
</reference>
<evidence type="ECO:0000259" key="8">
    <source>
        <dbReference type="Pfam" id="PF20684"/>
    </source>
</evidence>
<dbReference type="GO" id="GO:0016020">
    <property type="term" value="C:membrane"/>
    <property type="evidence" value="ECO:0007669"/>
    <property type="project" value="UniProtKB-SubCell"/>
</dbReference>
<evidence type="ECO:0000313" key="10">
    <source>
        <dbReference type="Proteomes" id="UP001166286"/>
    </source>
</evidence>
<feature type="region of interest" description="Disordered" evidence="6">
    <location>
        <begin position="332"/>
        <end position="356"/>
    </location>
</feature>
<dbReference type="PANTHER" id="PTHR33048">
    <property type="entry name" value="PTH11-LIKE INTEGRAL MEMBRANE PROTEIN (AFU_ORTHOLOGUE AFUA_5G11245)"/>
    <property type="match status" value="1"/>
</dbReference>
<evidence type="ECO:0000256" key="2">
    <source>
        <dbReference type="ARBA" id="ARBA00022692"/>
    </source>
</evidence>
<feature type="domain" description="Rhodopsin" evidence="8">
    <location>
        <begin position="53"/>
        <end position="283"/>
    </location>
</feature>
<dbReference type="EMBL" id="JAFEKC020000005">
    <property type="protein sequence ID" value="KAK0514700.1"/>
    <property type="molecule type" value="Genomic_DNA"/>
</dbReference>
<keyword evidence="10" id="KW-1185">Reference proteome</keyword>
<evidence type="ECO:0000256" key="5">
    <source>
        <dbReference type="ARBA" id="ARBA00038359"/>
    </source>
</evidence>
<dbReference type="InterPro" id="IPR049326">
    <property type="entry name" value="Rhodopsin_dom_fungi"/>
</dbReference>
<keyword evidence="3 7" id="KW-1133">Transmembrane helix</keyword>
<feature type="transmembrane region" description="Helical" evidence="7">
    <location>
        <begin position="256"/>
        <end position="282"/>
    </location>
</feature>
<evidence type="ECO:0000256" key="3">
    <source>
        <dbReference type="ARBA" id="ARBA00022989"/>
    </source>
</evidence>
<protein>
    <recommendedName>
        <fullName evidence="8">Rhodopsin domain-containing protein</fullName>
    </recommendedName>
</protein>
<keyword evidence="4 7" id="KW-0472">Membrane</keyword>
<evidence type="ECO:0000313" key="9">
    <source>
        <dbReference type="EMBL" id="KAK0514700.1"/>
    </source>
</evidence>
<comment type="similarity">
    <text evidence="5">Belongs to the SAT4 family.</text>
</comment>
<comment type="caution">
    <text evidence="9">The sequence shown here is derived from an EMBL/GenBank/DDBJ whole genome shotgun (WGS) entry which is preliminary data.</text>
</comment>
<feature type="region of interest" description="Disordered" evidence="6">
    <location>
        <begin position="293"/>
        <end position="314"/>
    </location>
</feature>
<dbReference type="Proteomes" id="UP001166286">
    <property type="component" value="Unassembled WGS sequence"/>
</dbReference>
<comment type="subcellular location">
    <subcellularLocation>
        <location evidence="1">Membrane</location>
        <topology evidence="1">Multi-pass membrane protein</topology>
    </subcellularLocation>
</comment>